<dbReference type="SMART" id="SM00866">
    <property type="entry name" value="UTRA"/>
    <property type="match status" value="1"/>
</dbReference>
<keyword evidence="1" id="KW-0805">Transcription regulation</keyword>
<dbReference type="EMBL" id="JBFBVU010000018">
    <property type="protein sequence ID" value="MEV8467844.1"/>
    <property type="molecule type" value="Genomic_DNA"/>
</dbReference>
<dbReference type="Pfam" id="PF07702">
    <property type="entry name" value="UTRA"/>
    <property type="match status" value="1"/>
</dbReference>
<evidence type="ECO:0000313" key="5">
    <source>
        <dbReference type="EMBL" id="MEV8467844.1"/>
    </source>
</evidence>
<sequence length="232" mass="25608">MADRAALPKYLQIAEFLVREIAAGRLRVGDRLPPERQMADGMGIAVGTLRKALARLEDQGVLERRQGSGNYILDTGQGGSIYAFFRLERLDGGGLPQARVLSVARLPKPADLPDFGGSDTGHRIRRLRFLDDRAVAAEEIWLDGAITDRLDPQALSESLYLYYRETLGLWITAIEDRIGVDAMPDWGQDTGCGAGAVCGHVLRQSRTSDGALPEVSRTWFNHDRARYVARNS</sequence>
<keyword evidence="2" id="KW-0238">DNA-binding</keyword>
<feature type="domain" description="HTH gntR-type" evidence="4">
    <location>
        <begin position="7"/>
        <end position="75"/>
    </location>
</feature>
<comment type="caution">
    <text evidence="5">The sequence shown here is derived from an EMBL/GenBank/DDBJ whole genome shotgun (WGS) entry which is preliminary data.</text>
</comment>
<gene>
    <name evidence="5" type="ORF">AB0T83_13770</name>
</gene>
<dbReference type="RefSeq" id="WP_366193733.1">
    <property type="nucleotide sequence ID" value="NZ_JBFBVU010000018.1"/>
</dbReference>
<dbReference type="InterPro" id="IPR028978">
    <property type="entry name" value="Chorismate_lyase_/UTRA_dom_sf"/>
</dbReference>
<dbReference type="InterPro" id="IPR011663">
    <property type="entry name" value="UTRA"/>
</dbReference>
<name>A0ABV3L8D8_9RHOB</name>
<dbReference type="SUPFAM" id="SSF64288">
    <property type="entry name" value="Chorismate lyase-like"/>
    <property type="match status" value="1"/>
</dbReference>
<dbReference type="Pfam" id="PF00392">
    <property type="entry name" value="GntR"/>
    <property type="match status" value="1"/>
</dbReference>
<keyword evidence="6" id="KW-1185">Reference proteome</keyword>
<evidence type="ECO:0000256" key="2">
    <source>
        <dbReference type="ARBA" id="ARBA00023125"/>
    </source>
</evidence>
<dbReference type="Gene3D" id="1.10.10.10">
    <property type="entry name" value="Winged helix-like DNA-binding domain superfamily/Winged helix DNA-binding domain"/>
    <property type="match status" value="1"/>
</dbReference>
<dbReference type="PROSITE" id="PS50949">
    <property type="entry name" value="HTH_GNTR"/>
    <property type="match status" value="1"/>
</dbReference>
<dbReference type="InterPro" id="IPR036390">
    <property type="entry name" value="WH_DNA-bd_sf"/>
</dbReference>
<dbReference type="InterPro" id="IPR036388">
    <property type="entry name" value="WH-like_DNA-bd_sf"/>
</dbReference>
<keyword evidence="3" id="KW-0804">Transcription</keyword>
<organism evidence="5 6">
    <name type="scientific">Meridianimarinicoccus marinus</name>
    <dbReference type="NCBI Taxonomy" id="3231483"/>
    <lineage>
        <taxon>Bacteria</taxon>
        <taxon>Pseudomonadati</taxon>
        <taxon>Pseudomonadota</taxon>
        <taxon>Alphaproteobacteria</taxon>
        <taxon>Rhodobacterales</taxon>
        <taxon>Paracoccaceae</taxon>
        <taxon>Meridianimarinicoccus</taxon>
    </lineage>
</organism>
<evidence type="ECO:0000256" key="1">
    <source>
        <dbReference type="ARBA" id="ARBA00023015"/>
    </source>
</evidence>
<dbReference type="PANTHER" id="PTHR44846">
    <property type="entry name" value="MANNOSYL-D-GLYCERATE TRANSPORT/METABOLISM SYSTEM REPRESSOR MNGR-RELATED"/>
    <property type="match status" value="1"/>
</dbReference>
<dbReference type="Gene3D" id="3.40.1410.10">
    <property type="entry name" value="Chorismate lyase-like"/>
    <property type="match status" value="1"/>
</dbReference>
<dbReference type="InterPro" id="IPR000524">
    <property type="entry name" value="Tscrpt_reg_HTH_GntR"/>
</dbReference>
<dbReference type="CDD" id="cd07377">
    <property type="entry name" value="WHTH_GntR"/>
    <property type="match status" value="1"/>
</dbReference>
<evidence type="ECO:0000259" key="4">
    <source>
        <dbReference type="PROSITE" id="PS50949"/>
    </source>
</evidence>
<accession>A0ABV3L8D8</accession>
<proteinExistence type="predicted"/>
<reference evidence="5 6" key="1">
    <citation type="submission" date="2024-07" db="EMBL/GenBank/DDBJ databases">
        <authorList>
            <person name="Kang M."/>
        </authorList>
    </citation>
    <scope>NUCLEOTIDE SEQUENCE [LARGE SCALE GENOMIC DNA]</scope>
    <source>
        <strain evidence="5 6">DFM31</strain>
    </source>
</reference>
<protein>
    <submittedName>
        <fullName evidence="5">GntR family transcriptional regulator</fullName>
    </submittedName>
</protein>
<dbReference type="SMART" id="SM00345">
    <property type="entry name" value="HTH_GNTR"/>
    <property type="match status" value="1"/>
</dbReference>
<dbReference type="SUPFAM" id="SSF46785">
    <property type="entry name" value="Winged helix' DNA-binding domain"/>
    <property type="match status" value="1"/>
</dbReference>
<dbReference type="Proteomes" id="UP001553161">
    <property type="component" value="Unassembled WGS sequence"/>
</dbReference>
<evidence type="ECO:0000313" key="6">
    <source>
        <dbReference type="Proteomes" id="UP001553161"/>
    </source>
</evidence>
<dbReference type="InterPro" id="IPR050679">
    <property type="entry name" value="Bact_HTH_transcr_reg"/>
</dbReference>
<dbReference type="PANTHER" id="PTHR44846:SF17">
    <property type="entry name" value="GNTR-FAMILY TRANSCRIPTIONAL REGULATOR"/>
    <property type="match status" value="1"/>
</dbReference>
<evidence type="ECO:0000256" key="3">
    <source>
        <dbReference type="ARBA" id="ARBA00023163"/>
    </source>
</evidence>